<dbReference type="VEuPathDB" id="FungiDB:RO3G_05204"/>
<dbReference type="PRINTS" id="PR00080">
    <property type="entry name" value="SDRFAMILY"/>
</dbReference>
<dbReference type="SUPFAM" id="SSF51735">
    <property type="entry name" value="NAD(P)-binding Rossmann-fold domains"/>
    <property type="match status" value="1"/>
</dbReference>
<gene>
    <name evidence="5" type="ORF">RO3G_05204</name>
</gene>
<protein>
    <recommendedName>
        <fullName evidence="7">NAD(P)-binding protein</fullName>
    </recommendedName>
</protein>
<dbReference type="eggNOG" id="KOG1611">
    <property type="taxonomic scope" value="Eukaryota"/>
</dbReference>
<sequence>MVSYVITGTSRGIGLEFVKQISARGDTVFACARNPDKSEGLQKLVDGKKVYGIKLDTTSEKSIKEAVEEISKLAPEGVDVLINNAGIAGSYTDPEQAPKKEILEIFETNVLAVNEVTNAFLPLLRKRGPDRVKKILNMSSLLGSIELADFPEGTAYRIAKSGLNMLTKLQSTQLAKENFVVYASHPGLVKTDMSVDISKTFPDLVINPDESISKQLAKLDNATAADSGKLIDYEGQVLKY</sequence>
<dbReference type="OMA" id="FKHAGYG"/>
<evidence type="ECO:0000256" key="2">
    <source>
        <dbReference type="ARBA" id="ARBA00022857"/>
    </source>
</evidence>
<dbReference type="InParanoid" id="I1BWB9"/>
<keyword evidence="6" id="KW-1185">Reference proteome</keyword>
<dbReference type="InterPro" id="IPR051468">
    <property type="entry name" value="Fungal_SecMetab_SDRs"/>
</dbReference>
<dbReference type="PANTHER" id="PTHR43544:SF7">
    <property type="entry name" value="NADB-LER2"/>
    <property type="match status" value="1"/>
</dbReference>
<dbReference type="Proteomes" id="UP000009138">
    <property type="component" value="Unassembled WGS sequence"/>
</dbReference>
<dbReference type="OrthoDB" id="9876299at2759"/>
<dbReference type="Pfam" id="PF00106">
    <property type="entry name" value="adh_short"/>
    <property type="match status" value="1"/>
</dbReference>
<dbReference type="RefSeq" id="XP_067515895.1">
    <property type="nucleotide sequence ID" value="XM_067659794.1"/>
</dbReference>
<evidence type="ECO:0000313" key="6">
    <source>
        <dbReference type="Proteomes" id="UP000009138"/>
    </source>
</evidence>
<proteinExistence type="inferred from homology"/>
<dbReference type="GO" id="GO:0016491">
    <property type="term" value="F:oxidoreductase activity"/>
    <property type="evidence" value="ECO:0007669"/>
    <property type="project" value="UniProtKB-KW"/>
</dbReference>
<evidence type="ECO:0000313" key="5">
    <source>
        <dbReference type="EMBL" id="EIE80499.1"/>
    </source>
</evidence>
<dbReference type="AlphaFoldDB" id="I1BWB9"/>
<dbReference type="PANTHER" id="PTHR43544">
    <property type="entry name" value="SHORT-CHAIN DEHYDROGENASE/REDUCTASE"/>
    <property type="match status" value="1"/>
</dbReference>
<dbReference type="InterPro" id="IPR002347">
    <property type="entry name" value="SDR_fam"/>
</dbReference>
<keyword evidence="2" id="KW-0521">NADP</keyword>
<dbReference type="FunCoup" id="I1BWB9">
    <property type="interactions" value="134"/>
</dbReference>
<dbReference type="GO" id="GO:0005737">
    <property type="term" value="C:cytoplasm"/>
    <property type="evidence" value="ECO:0007669"/>
    <property type="project" value="TreeGrafter"/>
</dbReference>
<keyword evidence="3" id="KW-0560">Oxidoreductase</keyword>
<dbReference type="CDD" id="cd05325">
    <property type="entry name" value="carb_red_sniffer_like_SDR_c"/>
    <property type="match status" value="1"/>
</dbReference>
<dbReference type="PRINTS" id="PR00081">
    <property type="entry name" value="GDHRDH"/>
</dbReference>
<dbReference type="GeneID" id="93612175"/>
<evidence type="ECO:0008006" key="7">
    <source>
        <dbReference type="Google" id="ProtNLM"/>
    </source>
</evidence>
<name>I1BWB9_RHIO9</name>
<reference evidence="5 6" key="1">
    <citation type="journal article" date="2009" name="PLoS Genet.">
        <title>Genomic analysis of the basal lineage fungus Rhizopus oryzae reveals a whole-genome duplication.</title>
        <authorList>
            <person name="Ma L.-J."/>
            <person name="Ibrahim A.S."/>
            <person name="Skory C."/>
            <person name="Grabherr M.G."/>
            <person name="Burger G."/>
            <person name="Butler M."/>
            <person name="Elias M."/>
            <person name="Idnurm A."/>
            <person name="Lang B.F."/>
            <person name="Sone T."/>
            <person name="Abe A."/>
            <person name="Calvo S.E."/>
            <person name="Corrochano L.M."/>
            <person name="Engels R."/>
            <person name="Fu J."/>
            <person name="Hansberg W."/>
            <person name="Kim J.-M."/>
            <person name="Kodira C.D."/>
            <person name="Koehrsen M.J."/>
            <person name="Liu B."/>
            <person name="Miranda-Saavedra D."/>
            <person name="O'Leary S."/>
            <person name="Ortiz-Castellanos L."/>
            <person name="Poulter R."/>
            <person name="Rodriguez-Romero J."/>
            <person name="Ruiz-Herrera J."/>
            <person name="Shen Y.-Q."/>
            <person name="Zeng Q."/>
            <person name="Galagan J."/>
            <person name="Birren B.W."/>
            <person name="Cuomo C.A."/>
            <person name="Wickes B.L."/>
        </authorList>
    </citation>
    <scope>NUCLEOTIDE SEQUENCE [LARGE SCALE GENOMIC DNA]</scope>
    <source>
        <strain evidence="6">RA 99-880 / ATCC MYA-4621 / FGSC 9543 / NRRL 43880</strain>
    </source>
</reference>
<evidence type="ECO:0000256" key="3">
    <source>
        <dbReference type="ARBA" id="ARBA00023002"/>
    </source>
</evidence>
<dbReference type="EMBL" id="CH476734">
    <property type="protein sequence ID" value="EIE80499.1"/>
    <property type="molecule type" value="Genomic_DNA"/>
</dbReference>
<comment type="similarity">
    <text evidence="1 4">Belongs to the short-chain dehydrogenases/reductases (SDR) family.</text>
</comment>
<evidence type="ECO:0000256" key="1">
    <source>
        <dbReference type="ARBA" id="ARBA00006484"/>
    </source>
</evidence>
<organism evidence="5 6">
    <name type="scientific">Rhizopus delemar (strain RA 99-880 / ATCC MYA-4621 / FGSC 9543 / NRRL 43880)</name>
    <name type="common">Mucormycosis agent</name>
    <name type="synonym">Rhizopus arrhizus var. delemar</name>
    <dbReference type="NCBI Taxonomy" id="246409"/>
    <lineage>
        <taxon>Eukaryota</taxon>
        <taxon>Fungi</taxon>
        <taxon>Fungi incertae sedis</taxon>
        <taxon>Mucoromycota</taxon>
        <taxon>Mucoromycotina</taxon>
        <taxon>Mucoromycetes</taxon>
        <taxon>Mucorales</taxon>
        <taxon>Mucorineae</taxon>
        <taxon>Rhizopodaceae</taxon>
        <taxon>Rhizopus</taxon>
    </lineage>
</organism>
<accession>I1BWB9</accession>
<dbReference type="InterPro" id="IPR036291">
    <property type="entry name" value="NAD(P)-bd_dom_sf"/>
</dbReference>
<evidence type="ECO:0000256" key="4">
    <source>
        <dbReference type="RuleBase" id="RU000363"/>
    </source>
</evidence>
<dbReference type="STRING" id="246409.I1BWB9"/>
<dbReference type="Gene3D" id="3.40.50.720">
    <property type="entry name" value="NAD(P)-binding Rossmann-like Domain"/>
    <property type="match status" value="1"/>
</dbReference>